<name>A0A0F5I986_BACTR</name>
<evidence type="ECO:0000313" key="1">
    <source>
        <dbReference type="EMBL" id="KKB41742.1"/>
    </source>
</evidence>
<evidence type="ECO:0000313" key="2">
    <source>
        <dbReference type="Proteomes" id="UP000031563"/>
    </source>
</evidence>
<keyword evidence="2" id="KW-1185">Reference proteome</keyword>
<accession>A0A0F5I986</accession>
<comment type="caution">
    <text evidence="1">The sequence shown here is derived from an EMBL/GenBank/DDBJ whole genome shotgun (WGS) entry which is preliminary data.</text>
</comment>
<protein>
    <submittedName>
        <fullName evidence="1">Uncharacterized protein</fullName>
    </submittedName>
</protein>
<organism evidence="1 2">
    <name type="scientific">Bacillus thermotolerans</name>
    <name type="common">Quasibacillus thermotolerans</name>
    <dbReference type="NCBI Taxonomy" id="1221996"/>
    <lineage>
        <taxon>Bacteria</taxon>
        <taxon>Bacillati</taxon>
        <taxon>Bacillota</taxon>
        <taxon>Bacilli</taxon>
        <taxon>Bacillales</taxon>
        <taxon>Bacillaceae</taxon>
        <taxon>Bacillus</taxon>
    </lineage>
</organism>
<proteinExistence type="predicted"/>
<gene>
    <name evidence="1" type="ORF">QY95_00549</name>
</gene>
<sequence>MPAFSKKPDNEPYLYGQLASIFEYHIQRIKIEKVKGTFQLGHLIEQERISENSLHRFFIGEIKITEVEGTGTVGIGLTQKGSKKEEALLSPQKADKEIQSIYQDSQSLLNINQVPRFLQRLAVRKPVLKAVWNDIKRSWQTSAPFDRFYENVLALLDELPLPSSHSTRVYIPSSIRMEAADSLEEQAKTLFIALMILQYLLPGEVKVNHLKRQKVQAEKLQPSSSHPNAQNMLQAIKEGLQIKQLPSTLKQLEEHAYALHALLFSILQPLVQKGQLELYVHHLNALYAQTIKQVSFDLSLTELTAEEWSFLFTQAAEHLEEAEKHLLLNYPLALMCDREAEKS</sequence>
<dbReference type="Proteomes" id="UP000031563">
    <property type="component" value="Unassembled WGS sequence"/>
</dbReference>
<dbReference type="EMBL" id="JWIR02000019">
    <property type="protein sequence ID" value="KKB41742.1"/>
    <property type="molecule type" value="Genomic_DNA"/>
</dbReference>
<dbReference type="AlphaFoldDB" id="A0A0F5I986"/>
<dbReference type="OrthoDB" id="2851454at2"/>
<reference evidence="1" key="1">
    <citation type="submission" date="2015-02" db="EMBL/GenBank/DDBJ databases">
        <title>Genome Assembly of Bacillaceae bacterium MTCC 8252.</title>
        <authorList>
            <person name="Verma A."/>
            <person name="Khatri I."/>
            <person name="Mual P."/>
            <person name="Subramanian S."/>
            <person name="Krishnamurthi S."/>
        </authorList>
    </citation>
    <scope>NUCLEOTIDE SEQUENCE [LARGE SCALE GENOMIC DNA]</scope>
    <source>
        <strain evidence="1">MTCC 8252</strain>
    </source>
</reference>
<dbReference type="RefSeq" id="WP_040036382.1">
    <property type="nucleotide sequence ID" value="NZ_JWIQ02000006.1"/>
</dbReference>